<evidence type="ECO:0000313" key="4">
    <source>
        <dbReference type="Proteomes" id="UP000253314"/>
    </source>
</evidence>
<feature type="compositionally biased region" description="Low complexity" evidence="1">
    <location>
        <begin position="46"/>
        <end position="60"/>
    </location>
</feature>
<dbReference type="RefSeq" id="WP_113807428.1">
    <property type="nucleotide sequence ID" value="NZ_QOCW01000023.1"/>
</dbReference>
<feature type="region of interest" description="Disordered" evidence="1">
    <location>
        <begin position="35"/>
        <end position="60"/>
    </location>
</feature>
<evidence type="ECO:0000256" key="1">
    <source>
        <dbReference type="SAM" id="MobiDB-lite"/>
    </source>
</evidence>
<dbReference type="AlphaFoldDB" id="A0A366XPG0"/>
<protein>
    <submittedName>
        <fullName evidence="3">Uncharacterized protein</fullName>
    </submittedName>
</protein>
<accession>A0A366XPG0</accession>
<keyword evidence="4" id="KW-1185">Reference proteome</keyword>
<dbReference type="Proteomes" id="UP000253314">
    <property type="component" value="Unassembled WGS sequence"/>
</dbReference>
<reference evidence="3 4" key="1">
    <citation type="submission" date="2018-07" db="EMBL/GenBank/DDBJ databases">
        <title>Lottiidibacillus patelloidae gen. nov., sp. nov., isolated from the intestinal tract of a marine limpet and the reclassification of B. taeanensis BH030017T, B. algicola KMM 3737T and B. hwajinpoensis SW-72T as genus Lottiidibacillus.</title>
        <authorList>
            <person name="Liu R."/>
            <person name="Huang Z."/>
        </authorList>
    </citation>
    <scope>NUCLEOTIDE SEQUENCE [LARGE SCALE GENOMIC DNA]</scope>
    <source>
        <strain evidence="3 4">BH030017</strain>
    </source>
</reference>
<evidence type="ECO:0000313" key="3">
    <source>
        <dbReference type="EMBL" id="RBW68250.1"/>
    </source>
</evidence>
<dbReference type="EMBL" id="QOCW01000023">
    <property type="protein sequence ID" value="RBW68250.1"/>
    <property type="molecule type" value="Genomic_DNA"/>
</dbReference>
<feature type="transmembrane region" description="Helical" evidence="2">
    <location>
        <begin position="7"/>
        <end position="27"/>
    </location>
</feature>
<name>A0A366XPG0_9BACI</name>
<proteinExistence type="predicted"/>
<keyword evidence="2" id="KW-0472">Membrane</keyword>
<evidence type="ECO:0000256" key="2">
    <source>
        <dbReference type="SAM" id="Phobius"/>
    </source>
</evidence>
<gene>
    <name evidence="3" type="ORF">DS031_17920</name>
</gene>
<comment type="caution">
    <text evidence="3">The sequence shown here is derived from an EMBL/GenBank/DDBJ whole genome shotgun (WGS) entry which is preliminary data.</text>
</comment>
<organism evidence="3 4">
    <name type="scientific">Bacillus taeanensis</name>
    <dbReference type="NCBI Taxonomy" id="273032"/>
    <lineage>
        <taxon>Bacteria</taxon>
        <taxon>Bacillati</taxon>
        <taxon>Bacillota</taxon>
        <taxon>Bacilli</taxon>
        <taxon>Bacillales</taxon>
        <taxon>Bacillaceae</taxon>
        <taxon>Bacillus</taxon>
    </lineage>
</organism>
<sequence>MKFKKVHVLFITVSVILLASIIVLWIFPDSKDDVDEQPLSNDTTKQESSSTSKTVTVPNKSELGEMENAIKRFLTVWYTEKDRHVIEDQVKKNMTDELSEQFFGTEQPVESGGDEHDLVEFEKSLRSLDIYVKEVDGNYAAMYEANTSFRIGENTTDQKVLGKVRVSNEDDLWLISEFTELDVLVE</sequence>
<keyword evidence="2" id="KW-1133">Transmembrane helix</keyword>
<keyword evidence="2" id="KW-0812">Transmembrane</keyword>